<feature type="compositionally biased region" description="Low complexity" evidence="1">
    <location>
        <begin position="32"/>
        <end position="61"/>
    </location>
</feature>
<dbReference type="InterPro" id="IPR010642">
    <property type="entry name" value="Invasion_prot_B"/>
</dbReference>
<feature type="chain" id="PRO_5017953383" evidence="2">
    <location>
        <begin position="30"/>
        <end position="254"/>
    </location>
</feature>
<dbReference type="Proteomes" id="UP000269692">
    <property type="component" value="Unassembled WGS sequence"/>
</dbReference>
<feature type="compositionally biased region" description="Basic and acidic residues" evidence="1">
    <location>
        <begin position="215"/>
        <end position="232"/>
    </location>
</feature>
<comment type="caution">
    <text evidence="3">The sequence shown here is derived from an EMBL/GenBank/DDBJ whole genome shotgun (WGS) entry which is preliminary data.</text>
</comment>
<dbReference type="Gene3D" id="2.60.40.1880">
    <property type="entry name" value="Invasion associated locus B (IalB) protein"/>
    <property type="match status" value="1"/>
</dbReference>
<keyword evidence="2" id="KW-0732">Signal</keyword>
<proteinExistence type="predicted"/>
<evidence type="ECO:0000313" key="4">
    <source>
        <dbReference type="Proteomes" id="UP000269692"/>
    </source>
</evidence>
<name>A0A3L7AEL0_9HYPH</name>
<accession>A0A3L7AEL0</accession>
<evidence type="ECO:0000313" key="3">
    <source>
        <dbReference type="EMBL" id="RLP78230.1"/>
    </source>
</evidence>
<feature type="region of interest" description="Disordered" evidence="1">
    <location>
        <begin position="215"/>
        <end position="254"/>
    </location>
</feature>
<gene>
    <name evidence="3" type="ORF">D9R14_12665</name>
</gene>
<sequence>MLNIPFIGRLTAGGAATLVAVALAGSAFAQTPATKPAPAKPAAQAPAAQAPAGAPAQGAPAEEPKFSASPWQKICQDIPENKKQVCVLSQVLGVENQAIAKVDLIEVKDETRRRLTIAVPLGMRLQPGMRITLDKDPVAVPFVICQPMPGGGATCIGEAEVNADFIGKMKKANAIYLQMMNGQGRTLSLPISNSDFTKVYDGPGVDAKVAMEQERKRMEEAEAAKKAQDEQGKAALLKKGQELERAKAQGTAPK</sequence>
<dbReference type="AlphaFoldDB" id="A0A3L7AEL0"/>
<dbReference type="InterPro" id="IPR038696">
    <property type="entry name" value="IalB_sf"/>
</dbReference>
<dbReference type="OrthoDB" id="8017994at2"/>
<organism evidence="3 4">
    <name type="scientific">Xanthobacter tagetidis</name>
    <dbReference type="NCBI Taxonomy" id="60216"/>
    <lineage>
        <taxon>Bacteria</taxon>
        <taxon>Pseudomonadati</taxon>
        <taxon>Pseudomonadota</taxon>
        <taxon>Alphaproteobacteria</taxon>
        <taxon>Hyphomicrobiales</taxon>
        <taxon>Xanthobacteraceae</taxon>
        <taxon>Xanthobacter</taxon>
    </lineage>
</organism>
<reference evidence="3 4" key="1">
    <citation type="submission" date="2018-10" db="EMBL/GenBank/DDBJ databases">
        <title>Xanthobacter tagetidis genome sequencing and assembly.</title>
        <authorList>
            <person name="Maclea K.S."/>
            <person name="Goen A.E."/>
            <person name="Fatima S.A."/>
        </authorList>
    </citation>
    <scope>NUCLEOTIDE SEQUENCE [LARGE SCALE GENOMIC DNA]</scope>
    <source>
        <strain evidence="3 4">ATCC 700314</strain>
    </source>
</reference>
<evidence type="ECO:0000256" key="2">
    <source>
        <dbReference type="SAM" id="SignalP"/>
    </source>
</evidence>
<evidence type="ECO:0000256" key="1">
    <source>
        <dbReference type="SAM" id="MobiDB-lite"/>
    </source>
</evidence>
<keyword evidence="4" id="KW-1185">Reference proteome</keyword>
<feature type="region of interest" description="Disordered" evidence="1">
    <location>
        <begin position="32"/>
        <end position="66"/>
    </location>
</feature>
<protein>
    <submittedName>
        <fullName evidence="3">Invasion associated locus B family protein</fullName>
    </submittedName>
</protein>
<dbReference type="EMBL" id="RCTF01000009">
    <property type="protein sequence ID" value="RLP78230.1"/>
    <property type="molecule type" value="Genomic_DNA"/>
</dbReference>
<feature type="signal peptide" evidence="2">
    <location>
        <begin position="1"/>
        <end position="29"/>
    </location>
</feature>
<dbReference type="RefSeq" id="WP_121623697.1">
    <property type="nucleotide sequence ID" value="NZ_JACIIW010000009.1"/>
</dbReference>
<dbReference type="Pfam" id="PF06776">
    <property type="entry name" value="IalB"/>
    <property type="match status" value="1"/>
</dbReference>